<keyword evidence="6" id="KW-0547">Nucleotide-binding</keyword>
<comment type="similarity">
    <text evidence="9">Belongs to the MntA antitoxin family.</text>
</comment>
<evidence type="ECO:0000256" key="1">
    <source>
        <dbReference type="ARBA" id="ARBA00001946"/>
    </source>
</evidence>
<evidence type="ECO:0000256" key="2">
    <source>
        <dbReference type="ARBA" id="ARBA00022649"/>
    </source>
</evidence>
<dbReference type="InterPro" id="IPR043519">
    <property type="entry name" value="NT_sf"/>
</dbReference>
<keyword evidence="5" id="KW-0479">Metal-binding</keyword>
<evidence type="ECO:0000256" key="6">
    <source>
        <dbReference type="ARBA" id="ARBA00022741"/>
    </source>
</evidence>
<name>A0A4Y4D3Q1_ZOORA</name>
<protein>
    <recommendedName>
        <fullName evidence="10">Polymerase nucleotidyl transferase domain-containing protein</fullName>
    </recommendedName>
</protein>
<dbReference type="Pfam" id="PF01909">
    <property type="entry name" value="NTP_transf_2"/>
    <property type="match status" value="1"/>
</dbReference>
<organism evidence="11 12">
    <name type="scientific">Zoogloea ramigera</name>
    <dbReference type="NCBI Taxonomy" id="350"/>
    <lineage>
        <taxon>Bacteria</taxon>
        <taxon>Pseudomonadati</taxon>
        <taxon>Pseudomonadota</taxon>
        <taxon>Betaproteobacteria</taxon>
        <taxon>Rhodocyclales</taxon>
        <taxon>Zoogloeaceae</taxon>
        <taxon>Zoogloea</taxon>
    </lineage>
</organism>
<gene>
    <name evidence="11" type="ORF">ZRA01_34830</name>
</gene>
<reference evidence="11 12" key="1">
    <citation type="submission" date="2019-06" db="EMBL/GenBank/DDBJ databases">
        <title>Whole genome shotgun sequence of Zoogloea ramigera NBRC 15342.</title>
        <authorList>
            <person name="Hosoyama A."/>
            <person name="Uohara A."/>
            <person name="Ohji S."/>
            <person name="Ichikawa N."/>
        </authorList>
    </citation>
    <scope>NUCLEOTIDE SEQUENCE [LARGE SCALE GENOMIC DNA]</scope>
    <source>
        <strain evidence="11 12">NBRC 15342</strain>
    </source>
</reference>
<accession>A0A4Y4D3Q1</accession>
<dbReference type="Proteomes" id="UP000318422">
    <property type="component" value="Unassembled WGS sequence"/>
</dbReference>
<dbReference type="GO" id="GO:0016779">
    <property type="term" value="F:nucleotidyltransferase activity"/>
    <property type="evidence" value="ECO:0007669"/>
    <property type="project" value="UniProtKB-KW"/>
</dbReference>
<dbReference type="GO" id="GO:0046872">
    <property type="term" value="F:metal ion binding"/>
    <property type="evidence" value="ECO:0007669"/>
    <property type="project" value="UniProtKB-KW"/>
</dbReference>
<dbReference type="InterPro" id="IPR002934">
    <property type="entry name" value="Polymerase_NTP_transf_dom"/>
</dbReference>
<evidence type="ECO:0000313" key="11">
    <source>
        <dbReference type="EMBL" id="GEC97410.1"/>
    </source>
</evidence>
<proteinExistence type="inferred from homology"/>
<feature type="domain" description="Polymerase nucleotidyl transferase" evidence="10">
    <location>
        <begin position="1"/>
        <end position="67"/>
    </location>
</feature>
<evidence type="ECO:0000256" key="5">
    <source>
        <dbReference type="ARBA" id="ARBA00022723"/>
    </source>
</evidence>
<comment type="caution">
    <text evidence="11">The sequence shown here is derived from an EMBL/GenBank/DDBJ whole genome shotgun (WGS) entry which is preliminary data.</text>
</comment>
<dbReference type="AlphaFoldDB" id="A0A4Y4D3Q1"/>
<evidence type="ECO:0000256" key="9">
    <source>
        <dbReference type="ARBA" id="ARBA00038276"/>
    </source>
</evidence>
<evidence type="ECO:0000313" key="12">
    <source>
        <dbReference type="Proteomes" id="UP000318422"/>
    </source>
</evidence>
<sequence>MFGSVLRGTDGDDSDLDLLVDPSPETTLFDLGGLQVELEALLGVPVDVLTPGDLPACFRAQVLAEAKPV</sequence>
<dbReference type="PANTHER" id="PTHR33571:SF12">
    <property type="entry name" value="BSL3053 PROTEIN"/>
    <property type="match status" value="1"/>
</dbReference>
<keyword evidence="4" id="KW-0548">Nucleotidyltransferase</keyword>
<evidence type="ECO:0000256" key="4">
    <source>
        <dbReference type="ARBA" id="ARBA00022695"/>
    </source>
</evidence>
<comment type="cofactor">
    <cofactor evidence="1">
        <name>Mg(2+)</name>
        <dbReference type="ChEBI" id="CHEBI:18420"/>
    </cofactor>
</comment>
<keyword evidence="7" id="KW-0067">ATP-binding</keyword>
<keyword evidence="3" id="KW-0808">Transferase</keyword>
<dbReference type="SUPFAM" id="SSF81301">
    <property type="entry name" value="Nucleotidyltransferase"/>
    <property type="match status" value="1"/>
</dbReference>
<evidence type="ECO:0000256" key="8">
    <source>
        <dbReference type="ARBA" id="ARBA00022842"/>
    </source>
</evidence>
<evidence type="ECO:0000256" key="3">
    <source>
        <dbReference type="ARBA" id="ARBA00022679"/>
    </source>
</evidence>
<keyword evidence="12" id="KW-1185">Reference proteome</keyword>
<dbReference type="Gene3D" id="3.30.460.10">
    <property type="entry name" value="Beta Polymerase, domain 2"/>
    <property type="match status" value="1"/>
</dbReference>
<keyword evidence="2" id="KW-1277">Toxin-antitoxin system</keyword>
<evidence type="ECO:0000259" key="10">
    <source>
        <dbReference type="Pfam" id="PF01909"/>
    </source>
</evidence>
<dbReference type="InterPro" id="IPR052038">
    <property type="entry name" value="Type-VII_TA_antitoxin"/>
</dbReference>
<evidence type="ECO:0000256" key="7">
    <source>
        <dbReference type="ARBA" id="ARBA00022840"/>
    </source>
</evidence>
<dbReference type="PANTHER" id="PTHR33571">
    <property type="entry name" value="SSL8005 PROTEIN"/>
    <property type="match status" value="1"/>
</dbReference>
<dbReference type="EMBL" id="BJNV01000085">
    <property type="protein sequence ID" value="GEC97410.1"/>
    <property type="molecule type" value="Genomic_DNA"/>
</dbReference>
<keyword evidence="8" id="KW-0460">Magnesium</keyword>
<dbReference type="GO" id="GO:0005524">
    <property type="term" value="F:ATP binding"/>
    <property type="evidence" value="ECO:0007669"/>
    <property type="project" value="UniProtKB-KW"/>
</dbReference>